<evidence type="ECO:0000313" key="5">
    <source>
        <dbReference type="EMBL" id="QBH66336.1"/>
    </source>
</evidence>
<reference evidence="1" key="2">
    <citation type="submission" date="2002-04" db="EMBL/GenBank/DDBJ databases">
        <title>The complete sequence of the potato tuber moth, Phthorimaea operculella, granulovirus.</title>
        <authorList>
            <person name="Croizier L."/>
            <person name="Taha A."/>
            <person name="Croizier G."/>
            <person name="Lopez Ferber M."/>
        </authorList>
    </citation>
    <scope>NUCLEOTIDE SEQUENCE</scope>
</reference>
<dbReference type="EMBL" id="MK033565">
    <property type="protein sequence ID" value="QBH65946.1"/>
    <property type="molecule type" value="Genomic_DNA"/>
</dbReference>
<dbReference type="EMBL" id="MK033575">
    <property type="protein sequence ID" value="QBH67245.1"/>
    <property type="molecule type" value="Genomic_DNA"/>
</dbReference>
<evidence type="ECO:0000313" key="10">
    <source>
        <dbReference type="EMBL" id="QBH66986.1"/>
    </source>
</evidence>
<dbReference type="EMBL" id="MK033574">
    <property type="protein sequence ID" value="QBH67115.1"/>
    <property type="molecule type" value="Genomic_DNA"/>
</dbReference>
<evidence type="ECO:0000313" key="1">
    <source>
        <dbReference type="EMBL" id="AAM70309.1"/>
    </source>
</evidence>
<reference evidence="14" key="1">
    <citation type="journal article" date="2000" name="Virus Genes">
        <title>Comparative analysis of the granulin regions of the Phthorimaea operculella and Spodoptera littoralis granuloviruses.</title>
        <authorList>
            <person name="Taha A."/>
            <person name="Nour-El-Din A."/>
            <person name="Croizier L."/>
            <person name="Ferber M.L."/>
            <person name="Croizier G."/>
        </authorList>
    </citation>
    <scope>NUCLEOTIDE SEQUENCE [LARGE SCALE GENOMIC DNA]</scope>
</reference>
<dbReference type="GeneID" id="949255"/>
<evidence type="ECO:0000313" key="14">
    <source>
        <dbReference type="Proteomes" id="UP000202706"/>
    </source>
</evidence>
<evidence type="ECO:0000313" key="7">
    <source>
        <dbReference type="EMBL" id="QBH66596.1"/>
    </source>
</evidence>
<dbReference type="RefSeq" id="NP_663276.1">
    <property type="nucleotide sequence ID" value="NC_004062.1"/>
</dbReference>
<dbReference type="KEGG" id="vg:949255"/>
<dbReference type="EMBL" id="MK033571">
    <property type="protein sequence ID" value="QBH66726.1"/>
    <property type="molecule type" value="Genomic_DNA"/>
</dbReference>
<dbReference type="EMBL" id="MK033566">
    <property type="protein sequence ID" value="QBH66076.1"/>
    <property type="molecule type" value="Genomic_DNA"/>
</dbReference>
<evidence type="ECO:0000313" key="2">
    <source>
        <dbReference type="EMBL" id="QBH65946.1"/>
    </source>
</evidence>
<dbReference type="EMBL" id="MK033567">
    <property type="protein sequence ID" value="QBH66206.1"/>
    <property type="molecule type" value="Genomic_DNA"/>
</dbReference>
<evidence type="ECO:0000313" key="4">
    <source>
        <dbReference type="EMBL" id="QBH66206.1"/>
    </source>
</evidence>
<evidence type="ECO:0000313" key="12">
    <source>
        <dbReference type="EMBL" id="QBH67245.1"/>
    </source>
</evidence>
<dbReference type="EMBL" id="AF499596">
    <property type="protein sequence ID" value="AAM70309.1"/>
    <property type="molecule type" value="Genomic_DNA"/>
</dbReference>
<dbReference type="OrthoDB" id="23416at10239"/>
<gene>
    <name evidence="1" type="primary">PhopGV111</name>
    <name evidence="2" type="ORF">PhopGVgp111</name>
</gene>
<dbReference type="EMBL" id="MK033569">
    <property type="protein sequence ID" value="QBH66466.1"/>
    <property type="molecule type" value="Genomic_DNA"/>
</dbReference>
<keyword evidence="14" id="KW-1185">Reference proteome</keyword>
<evidence type="ECO:0000313" key="3">
    <source>
        <dbReference type="EMBL" id="QBH66076.1"/>
    </source>
</evidence>
<reference evidence="2" key="3">
    <citation type="journal article" date="2019" name="J. Gen. Virol.">
        <title>Elucidating the genetic diversity of Phthorimaea operculella granulovirus (PhopGV).</title>
        <authorList>
            <person name="Larem A."/>
            <person name="Ben-Tiba S."/>
            <person name="Wennmann J.T."/>
            <person name="Gueli Alletti G."/>
            <person name="Jehle J.A."/>
        </authorList>
    </citation>
    <scope>NUCLEOTIDE SEQUENCE</scope>
    <source>
        <strain evidence="2">PhopGV-CR3.1</strain>
        <strain evidence="3">PhopGV-CR5.1</strain>
        <strain evidence="4">PhopGV-GR1.1</strain>
        <strain evidence="5">PhopGV-GR1.2</strain>
        <strain evidence="6">PhopGV-GR2.1</strain>
        <strain evidence="7">PhopGV-IT1.1</strain>
        <strain evidence="8">PhopGV-LS1.1</strain>
        <strain evidence="9">PhopGV-LS1.2</strain>
        <strain evidence="10">PhopGV-LS2.1</strain>
        <strain evidence="11">PhopGV-LS3.1</strain>
        <strain evidence="12">PhopGV-R</strain>
        <strain evidence="13">PhopGV-Ym.1</strain>
    </source>
</reference>
<proteinExistence type="predicted"/>
<evidence type="ECO:0000313" key="13">
    <source>
        <dbReference type="EMBL" id="QBH67375.1"/>
    </source>
</evidence>
<accession>Q8JRU8</accession>
<evidence type="ECO:0000313" key="11">
    <source>
        <dbReference type="EMBL" id="QBH67115.1"/>
    </source>
</evidence>
<dbReference type="EMBL" id="MK033573">
    <property type="protein sequence ID" value="QBH66986.1"/>
    <property type="molecule type" value="Genomic_DNA"/>
</dbReference>
<dbReference type="EMBL" id="MK033572">
    <property type="protein sequence ID" value="QBH66856.1"/>
    <property type="molecule type" value="Genomic_DNA"/>
</dbReference>
<evidence type="ECO:0000313" key="9">
    <source>
        <dbReference type="EMBL" id="QBH66856.1"/>
    </source>
</evidence>
<name>Q8JRU8_9BBAC</name>
<organism evidence="1 14">
    <name type="scientific">Phthorimaea operculella granulovirus</name>
    <dbReference type="NCBI Taxonomy" id="192584"/>
    <lineage>
        <taxon>Viruses</taxon>
        <taxon>Viruses incertae sedis</taxon>
        <taxon>Naldaviricetes</taxon>
        <taxon>Lefavirales</taxon>
        <taxon>Baculoviridae</taxon>
        <taxon>Betabaculovirus</taxon>
        <taxon>Betabaculovirus phoperculellae</taxon>
    </lineage>
</organism>
<evidence type="ECO:0000313" key="8">
    <source>
        <dbReference type="EMBL" id="QBH66726.1"/>
    </source>
</evidence>
<dbReference type="Proteomes" id="UP000202706">
    <property type="component" value="Segment"/>
</dbReference>
<dbReference type="EMBL" id="MK033570">
    <property type="protein sequence ID" value="QBH66596.1"/>
    <property type="molecule type" value="Genomic_DNA"/>
</dbReference>
<evidence type="ECO:0000313" key="6">
    <source>
        <dbReference type="EMBL" id="QBH66466.1"/>
    </source>
</evidence>
<sequence>MMILIMSEICTRSQTSHIDIQPRSFCLIKLGWIMGHSGLIAFNRFDDLILPDETCIHFDVVKNIIQYTNILQNDTASFMKEDATFLSPVYELCHEELFMLMWNVKYKELFLPENWIAVTTDTCYNCDGGSGIKIGLHENDIYKIVFDHKLYCINCRHALYDIL</sequence>
<dbReference type="EMBL" id="MK033576">
    <property type="protein sequence ID" value="QBH67375.1"/>
    <property type="molecule type" value="Genomic_DNA"/>
</dbReference>
<dbReference type="EMBL" id="MK033568">
    <property type="protein sequence ID" value="QBH66336.1"/>
    <property type="molecule type" value="Genomic_DNA"/>
</dbReference>
<protein>
    <submittedName>
        <fullName evidence="1">Uncharacterized protein</fullName>
    </submittedName>
</protein>